<comment type="caution">
    <text evidence="1">The sequence shown here is derived from an EMBL/GenBank/DDBJ whole genome shotgun (WGS) entry which is preliminary data.</text>
</comment>
<accession>A0A177HIX8</accession>
<gene>
    <name evidence="1" type="ORF">STSP_57170</name>
</gene>
<proteinExistence type="predicted"/>
<dbReference type="AlphaFoldDB" id="A0A177HIX8"/>
<protein>
    <submittedName>
        <fullName evidence="1">Uncharacterized protein</fullName>
    </submittedName>
</protein>
<dbReference type="STRING" id="1716141.STSP_57170"/>
<dbReference type="Proteomes" id="UP000077381">
    <property type="component" value="Unassembled WGS sequence"/>
</dbReference>
<sequence>MEDPAAHAAMVAERRRFKSGDYDKRFVSWIGQTLHAPGYWPWEQIACYCRVVGGLVLGEFAKVQIIVGATPGPDADREGNAAKLRGTHPAFRAHLDMQQNGAEGDGTLSWGDPIGVEKSVGVPFIADCGKNSVIIEHPVAPASVPLEVGYTKPSRTLLHLKKFGGVARWAYDDDRICLLINTETLGRWGRMDRWADEQRKKDTAA</sequence>
<evidence type="ECO:0000313" key="2">
    <source>
        <dbReference type="Proteomes" id="UP000077381"/>
    </source>
</evidence>
<evidence type="ECO:0000313" key="1">
    <source>
        <dbReference type="EMBL" id="OAH10875.1"/>
    </source>
</evidence>
<dbReference type="RefSeq" id="WP_067283580.1">
    <property type="nucleotide sequence ID" value="NZ_LOHS01000117.1"/>
</dbReference>
<keyword evidence="2" id="KW-1185">Reference proteome</keyword>
<organism evidence="1 2">
    <name type="scientific">Streptomyces jeddahensis</name>
    <dbReference type="NCBI Taxonomy" id="1716141"/>
    <lineage>
        <taxon>Bacteria</taxon>
        <taxon>Bacillati</taxon>
        <taxon>Actinomycetota</taxon>
        <taxon>Actinomycetes</taxon>
        <taxon>Kitasatosporales</taxon>
        <taxon>Streptomycetaceae</taxon>
        <taxon>Streptomyces</taxon>
    </lineage>
</organism>
<dbReference type="EMBL" id="LOHS01000117">
    <property type="protein sequence ID" value="OAH10875.1"/>
    <property type="molecule type" value="Genomic_DNA"/>
</dbReference>
<name>A0A177HIX8_9ACTN</name>
<reference evidence="1 2" key="1">
    <citation type="submission" date="2015-12" db="EMBL/GenBank/DDBJ databases">
        <title>Genome sequence of Streptomyces sp. G25.</title>
        <authorList>
            <person name="Poehlein A."/>
            <person name="Roettig A."/>
            <person name="Hiessl S."/>
            <person name="Hauschild P."/>
            <person name="Schauer J."/>
            <person name="Madkour M.H."/>
            <person name="Al-Ansari A.M."/>
            <person name="Almakishah N.H."/>
            <person name="Steinbuechel A."/>
            <person name="Daniel R."/>
        </authorList>
    </citation>
    <scope>NUCLEOTIDE SEQUENCE [LARGE SCALE GENOMIC DNA]</scope>
    <source>
        <strain evidence="2">G25(2015)</strain>
    </source>
</reference>
<dbReference type="OrthoDB" id="4233790at2"/>
<dbReference type="PATRIC" id="fig|1716141.3.peg.6011"/>